<dbReference type="GeneID" id="81377317"/>
<protein>
    <submittedName>
        <fullName evidence="1">Uncharacterized protein</fullName>
    </submittedName>
</protein>
<dbReference type="EMBL" id="JAPZBU010000012">
    <property type="protein sequence ID" value="KAJ5376814.1"/>
    <property type="molecule type" value="Genomic_DNA"/>
</dbReference>
<organism evidence="1 2">
    <name type="scientific">Penicillium cosmopolitanum</name>
    <dbReference type="NCBI Taxonomy" id="1131564"/>
    <lineage>
        <taxon>Eukaryota</taxon>
        <taxon>Fungi</taxon>
        <taxon>Dikarya</taxon>
        <taxon>Ascomycota</taxon>
        <taxon>Pezizomycotina</taxon>
        <taxon>Eurotiomycetes</taxon>
        <taxon>Eurotiomycetidae</taxon>
        <taxon>Eurotiales</taxon>
        <taxon>Aspergillaceae</taxon>
        <taxon>Penicillium</taxon>
    </lineage>
</organism>
<dbReference type="Proteomes" id="UP001147747">
    <property type="component" value="Unassembled WGS sequence"/>
</dbReference>
<dbReference type="RefSeq" id="XP_056481844.1">
    <property type="nucleotide sequence ID" value="XM_056638337.1"/>
</dbReference>
<accession>A0A9W9SFT1</accession>
<name>A0A9W9SFT1_9EURO</name>
<comment type="caution">
    <text evidence="1">The sequence shown here is derived from an EMBL/GenBank/DDBJ whole genome shotgun (WGS) entry which is preliminary data.</text>
</comment>
<sequence>MNELVSLRMIRKGDEVIWKSTHLKACSGVFKDKDTTVHGMVDRFDSKQPRWSAVLSTLRMRSARREKDANGRAFAEGELRAFAGCHRATAYGEGGRNPDGKKEGVKVVKERFEGTGHRGASGFYTWGPKNAVSANGGLEEVEESEIQFAAKFEVPNLQPQASKAWRELHFWSF</sequence>
<evidence type="ECO:0000313" key="1">
    <source>
        <dbReference type="EMBL" id="KAJ5376814.1"/>
    </source>
</evidence>
<reference evidence="1" key="2">
    <citation type="journal article" date="2023" name="IMA Fungus">
        <title>Comparative genomic study of the Penicillium genus elucidates a diverse pangenome and 15 lateral gene transfer events.</title>
        <authorList>
            <person name="Petersen C."/>
            <person name="Sorensen T."/>
            <person name="Nielsen M.R."/>
            <person name="Sondergaard T.E."/>
            <person name="Sorensen J.L."/>
            <person name="Fitzpatrick D.A."/>
            <person name="Frisvad J.C."/>
            <person name="Nielsen K.L."/>
        </authorList>
    </citation>
    <scope>NUCLEOTIDE SEQUENCE</scope>
    <source>
        <strain evidence="1">IBT 29677</strain>
    </source>
</reference>
<proteinExistence type="predicted"/>
<dbReference type="AlphaFoldDB" id="A0A9W9SFT1"/>
<gene>
    <name evidence="1" type="ORF">N7509_013700</name>
</gene>
<reference evidence="1" key="1">
    <citation type="submission" date="2022-12" db="EMBL/GenBank/DDBJ databases">
        <authorList>
            <person name="Petersen C."/>
        </authorList>
    </citation>
    <scope>NUCLEOTIDE SEQUENCE</scope>
    <source>
        <strain evidence="1">IBT 29677</strain>
    </source>
</reference>
<evidence type="ECO:0000313" key="2">
    <source>
        <dbReference type="Proteomes" id="UP001147747"/>
    </source>
</evidence>
<keyword evidence="2" id="KW-1185">Reference proteome</keyword>